<dbReference type="Ensembl" id="ENSSAUT00010038840.1">
    <property type="protein sequence ID" value="ENSSAUP00010036895.1"/>
    <property type="gene ID" value="ENSSAUG00010015565.1"/>
</dbReference>
<evidence type="ECO:0000256" key="3">
    <source>
        <dbReference type="ARBA" id="ARBA00022989"/>
    </source>
</evidence>
<dbReference type="InterPro" id="IPR018499">
    <property type="entry name" value="Tetraspanin/Peripherin"/>
</dbReference>
<dbReference type="OMA" id="YKDWENS"/>
<proteinExistence type="predicted"/>
<sequence length="160" mass="18385">MIGAAVLVFARPQSESRMEERWLSFLPLDQASDNVKKKAEALQTSLHCCGLLSYEDWQQNIPDSCLCNQEKEEEGKCQTVDYGNFLLNLVRQKKSVFKQNCFPLMLNSATTDANIQLSSVITLLLLTLLGWVLSSLIIYQMFFHRPPAYQRLHSRLETKR</sequence>
<evidence type="ECO:0000313" key="6">
    <source>
        <dbReference type="Ensembl" id="ENSSAUP00010036895.1"/>
    </source>
</evidence>
<accession>A0A671WDA5</accession>
<gene>
    <name evidence="6" type="primary">LOC115595796</name>
</gene>
<dbReference type="SUPFAM" id="SSF48652">
    <property type="entry name" value="Tetraspanin"/>
    <property type="match status" value="1"/>
</dbReference>
<comment type="subcellular location">
    <subcellularLocation>
        <location evidence="1">Membrane</location>
        <topology evidence="1">Multi-pass membrane protein</topology>
    </subcellularLocation>
</comment>
<reference evidence="6" key="3">
    <citation type="submission" date="2025-09" db="UniProtKB">
        <authorList>
            <consortium name="Ensembl"/>
        </authorList>
    </citation>
    <scope>IDENTIFICATION</scope>
</reference>
<evidence type="ECO:0000313" key="7">
    <source>
        <dbReference type="Proteomes" id="UP000472265"/>
    </source>
</evidence>
<keyword evidence="2 5" id="KW-0812">Transmembrane</keyword>
<dbReference type="InterPro" id="IPR008952">
    <property type="entry name" value="Tetraspanin_EC2_sf"/>
</dbReference>
<keyword evidence="7" id="KW-1185">Reference proteome</keyword>
<dbReference type="GeneTree" id="ENSGT01090000260851"/>
<dbReference type="Gene3D" id="1.10.1450.10">
    <property type="entry name" value="Tetraspanin"/>
    <property type="match status" value="1"/>
</dbReference>
<protein>
    <submittedName>
        <fullName evidence="6">Uncharacterized protein</fullName>
    </submittedName>
</protein>
<keyword evidence="3 5" id="KW-1133">Transmembrane helix</keyword>
<evidence type="ECO:0000256" key="5">
    <source>
        <dbReference type="SAM" id="Phobius"/>
    </source>
</evidence>
<evidence type="ECO:0000256" key="1">
    <source>
        <dbReference type="ARBA" id="ARBA00004141"/>
    </source>
</evidence>
<dbReference type="Pfam" id="PF00335">
    <property type="entry name" value="Tetraspanin"/>
    <property type="match status" value="1"/>
</dbReference>
<feature type="transmembrane region" description="Helical" evidence="5">
    <location>
        <begin position="120"/>
        <end position="142"/>
    </location>
</feature>
<name>A0A671WDA5_SPAAU</name>
<dbReference type="Proteomes" id="UP000472265">
    <property type="component" value="Chromosome 14"/>
</dbReference>
<dbReference type="GO" id="GO:0016020">
    <property type="term" value="C:membrane"/>
    <property type="evidence" value="ECO:0007669"/>
    <property type="project" value="UniProtKB-SubCell"/>
</dbReference>
<dbReference type="AlphaFoldDB" id="A0A671WDA5"/>
<dbReference type="InParanoid" id="A0A671WDA5"/>
<evidence type="ECO:0000256" key="4">
    <source>
        <dbReference type="ARBA" id="ARBA00023136"/>
    </source>
</evidence>
<evidence type="ECO:0000256" key="2">
    <source>
        <dbReference type="ARBA" id="ARBA00022692"/>
    </source>
</evidence>
<reference evidence="6" key="1">
    <citation type="submission" date="2021-04" db="EMBL/GenBank/DDBJ databases">
        <authorList>
            <consortium name="Wellcome Sanger Institute Data Sharing"/>
        </authorList>
    </citation>
    <scope>NUCLEOTIDE SEQUENCE [LARGE SCALE GENOMIC DNA]</scope>
</reference>
<keyword evidence="4 5" id="KW-0472">Membrane</keyword>
<organism evidence="6 7">
    <name type="scientific">Sparus aurata</name>
    <name type="common">Gilthead sea bream</name>
    <dbReference type="NCBI Taxonomy" id="8175"/>
    <lineage>
        <taxon>Eukaryota</taxon>
        <taxon>Metazoa</taxon>
        <taxon>Chordata</taxon>
        <taxon>Craniata</taxon>
        <taxon>Vertebrata</taxon>
        <taxon>Euteleostomi</taxon>
        <taxon>Actinopterygii</taxon>
        <taxon>Neopterygii</taxon>
        <taxon>Teleostei</taxon>
        <taxon>Neoteleostei</taxon>
        <taxon>Acanthomorphata</taxon>
        <taxon>Eupercaria</taxon>
        <taxon>Spariformes</taxon>
        <taxon>Sparidae</taxon>
        <taxon>Sparus</taxon>
    </lineage>
</organism>
<reference evidence="6" key="2">
    <citation type="submission" date="2025-08" db="UniProtKB">
        <authorList>
            <consortium name="Ensembl"/>
        </authorList>
    </citation>
    <scope>IDENTIFICATION</scope>
</reference>